<comment type="caution">
    <text evidence="1">The sequence shown here is derived from an EMBL/GenBank/DDBJ whole genome shotgun (WGS) entry which is preliminary data.</text>
</comment>
<gene>
    <name evidence="1" type="ORF">HAX54_033583</name>
</gene>
<feature type="non-terminal residue" evidence="1">
    <location>
        <position position="99"/>
    </location>
</feature>
<name>A0ABS8VDL3_DATST</name>
<protein>
    <submittedName>
        <fullName evidence="1">Uncharacterized protein</fullName>
    </submittedName>
</protein>
<accession>A0ABS8VDL3</accession>
<reference evidence="1 2" key="1">
    <citation type="journal article" date="2021" name="BMC Genomics">
        <title>Datura genome reveals duplications of psychoactive alkaloid biosynthetic genes and high mutation rate following tissue culture.</title>
        <authorList>
            <person name="Rajewski A."/>
            <person name="Carter-House D."/>
            <person name="Stajich J."/>
            <person name="Litt A."/>
        </authorList>
    </citation>
    <scope>NUCLEOTIDE SEQUENCE [LARGE SCALE GENOMIC DNA]</scope>
    <source>
        <strain evidence="1">AR-01</strain>
    </source>
</reference>
<dbReference type="EMBL" id="JACEIK010004300">
    <property type="protein sequence ID" value="MCD9644957.1"/>
    <property type="molecule type" value="Genomic_DNA"/>
</dbReference>
<keyword evidence="2" id="KW-1185">Reference proteome</keyword>
<evidence type="ECO:0000313" key="2">
    <source>
        <dbReference type="Proteomes" id="UP000823775"/>
    </source>
</evidence>
<evidence type="ECO:0000313" key="1">
    <source>
        <dbReference type="EMBL" id="MCD9644957.1"/>
    </source>
</evidence>
<proteinExistence type="predicted"/>
<dbReference type="Proteomes" id="UP000823775">
    <property type="component" value="Unassembled WGS sequence"/>
</dbReference>
<organism evidence="1 2">
    <name type="scientific">Datura stramonium</name>
    <name type="common">Jimsonweed</name>
    <name type="synonym">Common thornapple</name>
    <dbReference type="NCBI Taxonomy" id="4076"/>
    <lineage>
        <taxon>Eukaryota</taxon>
        <taxon>Viridiplantae</taxon>
        <taxon>Streptophyta</taxon>
        <taxon>Embryophyta</taxon>
        <taxon>Tracheophyta</taxon>
        <taxon>Spermatophyta</taxon>
        <taxon>Magnoliopsida</taxon>
        <taxon>eudicotyledons</taxon>
        <taxon>Gunneridae</taxon>
        <taxon>Pentapetalae</taxon>
        <taxon>asterids</taxon>
        <taxon>lamiids</taxon>
        <taxon>Solanales</taxon>
        <taxon>Solanaceae</taxon>
        <taxon>Solanoideae</taxon>
        <taxon>Datureae</taxon>
        <taxon>Datura</taxon>
    </lineage>
</organism>
<feature type="non-terminal residue" evidence="1">
    <location>
        <position position="1"/>
    </location>
</feature>
<sequence>ANGWKQWWKRMTKGKGGCGGENERSARVACGRLGRGDREMERGRSTRKLWRIGQEVVACCGGVVHRRRRRCGFAVQVFDGGVDGVVWREDAVVMAWWFW</sequence>